<name>A0ABW9B0M5_9BURK</name>
<accession>A0ABW9B0M5</accession>
<dbReference type="RefSeq" id="WP_408180479.1">
    <property type="nucleotide sequence ID" value="NZ_JAQQEZ010000033.1"/>
</dbReference>
<reference evidence="1 2" key="1">
    <citation type="journal article" date="2024" name="Chem. Sci.">
        <title>Discovery of megapolipeptins by genome mining of a Burkholderiales bacteria collection.</title>
        <authorList>
            <person name="Paulo B.S."/>
            <person name="Recchia M.J.J."/>
            <person name="Lee S."/>
            <person name="Fergusson C.H."/>
            <person name="Romanowski S.B."/>
            <person name="Hernandez A."/>
            <person name="Krull N."/>
            <person name="Liu D.Y."/>
            <person name="Cavanagh H."/>
            <person name="Bos A."/>
            <person name="Gray C.A."/>
            <person name="Murphy B.T."/>
            <person name="Linington R.G."/>
            <person name="Eustaquio A.S."/>
        </authorList>
    </citation>
    <scope>NUCLEOTIDE SEQUENCE [LARGE SCALE GENOMIC DNA]</scope>
    <source>
        <strain evidence="1 2">RL17-350-BIC-A</strain>
    </source>
</reference>
<dbReference type="Proteomes" id="UP001629230">
    <property type="component" value="Unassembled WGS sequence"/>
</dbReference>
<evidence type="ECO:0000313" key="1">
    <source>
        <dbReference type="EMBL" id="MFM0005813.1"/>
    </source>
</evidence>
<protein>
    <submittedName>
        <fullName evidence="1">Uncharacterized protein</fullName>
    </submittedName>
</protein>
<organism evidence="1 2">
    <name type="scientific">Paraburkholderia dipogonis</name>
    <dbReference type="NCBI Taxonomy" id="1211383"/>
    <lineage>
        <taxon>Bacteria</taxon>
        <taxon>Pseudomonadati</taxon>
        <taxon>Pseudomonadota</taxon>
        <taxon>Betaproteobacteria</taxon>
        <taxon>Burkholderiales</taxon>
        <taxon>Burkholderiaceae</taxon>
        <taxon>Paraburkholderia</taxon>
    </lineage>
</organism>
<keyword evidence="2" id="KW-1185">Reference proteome</keyword>
<evidence type="ECO:0000313" key="2">
    <source>
        <dbReference type="Proteomes" id="UP001629230"/>
    </source>
</evidence>
<comment type="caution">
    <text evidence="1">The sequence shown here is derived from an EMBL/GenBank/DDBJ whole genome shotgun (WGS) entry which is preliminary data.</text>
</comment>
<sequence length="70" mass="7736">MTHWKPQLQAIDLGAWPTVAHTALDEAAGCAFERRRQAVVRYVAGESVKSIELSTGVNRRQGFVKLTVVN</sequence>
<dbReference type="EMBL" id="JAQQEZ010000033">
    <property type="protein sequence ID" value="MFM0005813.1"/>
    <property type="molecule type" value="Genomic_DNA"/>
</dbReference>
<proteinExistence type="predicted"/>
<gene>
    <name evidence="1" type="ORF">PQR57_33035</name>
</gene>